<dbReference type="EMBL" id="JACGWM010001565">
    <property type="protein sequence ID" value="KAL0291591.1"/>
    <property type="molecule type" value="Genomic_DNA"/>
</dbReference>
<dbReference type="Pfam" id="PF22936">
    <property type="entry name" value="Pol_BBD"/>
    <property type="match status" value="1"/>
</dbReference>
<name>A0AAW2JBL7_9LAMI</name>
<accession>A0AAW2JBL7</accession>
<protein>
    <submittedName>
        <fullName evidence="4">Retrovirus-related Pol polyprotein from transposon RE1</fullName>
    </submittedName>
</protein>
<evidence type="ECO:0000313" key="4">
    <source>
        <dbReference type="EMBL" id="KAL0291591.1"/>
    </source>
</evidence>
<reference evidence="4" key="1">
    <citation type="submission" date="2020-06" db="EMBL/GenBank/DDBJ databases">
        <authorList>
            <person name="Li T."/>
            <person name="Hu X."/>
            <person name="Zhang T."/>
            <person name="Song X."/>
            <person name="Zhang H."/>
            <person name="Dai N."/>
            <person name="Sheng W."/>
            <person name="Hou X."/>
            <person name="Wei L."/>
        </authorList>
    </citation>
    <scope>NUCLEOTIDE SEQUENCE</scope>
    <source>
        <strain evidence="4">KEN8</strain>
        <tissue evidence="4">Leaf</tissue>
    </source>
</reference>
<feature type="region of interest" description="Disordered" evidence="1">
    <location>
        <begin position="346"/>
        <end position="374"/>
    </location>
</feature>
<feature type="domain" description="Reverse transcriptase Ty1/copia-type" evidence="2">
    <location>
        <begin position="432"/>
        <end position="505"/>
    </location>
</feature>
<evidence type="ECO:0000256" key="1">
    <source>
        <dbReference type="SAM" id="MobiDB-lite"/>
    </source>
</evidence>
<reference evidence="4" key="2">
    <citation type="journal article" date="2024" name="Plant">
        <title>Genomic evolution and insights into agronomic trait innovations of Sesamum species.</title>
        <authorList>
            <person name="Miao H."/>
            <person name="Wang L."/>
            <person name="Qu L."/>
            <person name="Liu H."/>
            <person name="Sun Y."/>
            <person name="Le M."/>
            <person name="Wang Q."/>
            <person name="Wei S."/>
            <person name="Zheng Y."/>
            <person name="Lin W."/>
            <person name="Duan Y."/>
            <person name="Cao H."/>
            <person name="Xiong S."/>
            <person name="Wang X."/>
            <person name="Wei L."/>
            <person name="Li C."/>
            <person name="Ma Q."/>
            <person name="Ju M."/>
            <person name="Zhao R."/>
            <person name="Li G."/>
            <person name="Mu C."/>
            <person name="Tian Q."/>
            <person name="Mei H."/>
            <person name="Zhang T."/>
            <person name="Gao T."/>
            <person name="Zhang H."/>
        </authorList>
    </citation>
    <scope>NUCLEOTIDE SEQUENCE</scope>
    <source>
        <strain evidence="4">KEN8</strain>
    </source>
</reference>
<feature type="domain" description="Retrovirus-related Pol polyprotein from transposon TNT 1-94-like beta-barrel" evidence="3">
    <location>
        <begin position="187"/>
        <end position="218"/>
    </location>
</feature>
<dbReference type="Pfam" id="PF14223">
    <property type="entry name" value="Retrotran_gag_2"/>
    <property type="match status" value="1"/>
</dbReference>
<sequence length="506" mass="57793">MESQKKNIEDQKLKDLKANNNLFQALDCTVLETMLNKETSKSTWDSMRKENLSTSFFARTLTIVNKMKANGESKGDGDMVAKILRSMTQNFNYVVCAIEEAKDTSLLSIDELQSRGHCRGGFRGRGRGRGRGKQTFDKSTVECFKCHKLGNFQWECSAKEVNYVESREEMMLMAYVDVDAPIKPDTWFLDSGCNNHMCGNKDHFTDIDENFSDTLNLGQLQEKGLSFLFQHEKCKVYHPERGLLLEIIKKSTNKMFIFSAVYQPLASICFGAITEDLVQLWHLNFKGLKTLQQKEMVNDLPQLMSPTKLSHVLNQSPTKAVNNQVPEEAWIGNGEVALEQTRDRTTSNIDDAENHESNSSVEEESTSSGEARRKAPPVWMQDYVTGDGLSEGDDEAYFLMFAMMDPIRFKDTVENEKWKHAMDVEMEAIKRNDTWELVDLPQGSKKVGVKWIYKIKYDENGEVNKYKARLVVKGYAQEYGIYYNEVSTPVARMETIRFVLALAAKK</sequence>
<evidence type="ECO:0000259" key="2">
    <source>
        <dbReference type="Pfam" id="PF07727"/>
    </source>
</evidence>
<proteinExistence type="predicted"/>
<organism evidence="4">
    <name type="scientific">Sesamum calycinum</name>
    <dbReference type="NCBI Taxonomy" id="2727403"/>
    <lineage>
        <taxon>Eukaryota</taxon>
        <taxon>Viridiplantae</taxon>
        <taxon>Streptophyta</taxon>
        <taxon>Embryophyta</taxon>
        <taxon>Tracheophyta</taxon>
        <taxon>Spermatophyta</taxon>
        <taxon>Magnoliopsida</taxon>
        <taxon>eudicotyledons</taxon>
        <taxon>Gunneridae</taxon>
        <taxon>Pentapetalae</taxon>
        <taxon>asterids</taxon>
        <taxon>lamiids</taxon>
        <taxon>Lamiales</taxon>
        <taxon>Pedaliaceae</taxon>
        <taxon>Sesamum</taxon>
    </lineage>
</organism>
<evidence type="ECO:0000259" key="3">
    <source>
        <dbReference type="Pfam" id="PF22936"/>
    </source>
</evidence>
<dbReference type="AlphaFoldDB" id="A0AAW2JBL7"/>
<comment type="caution">
    <text evidence="4">The sequence shown here is derived from an EMBL/GenBank/DDBJ whole genome shotgun (WGS) entry which is preliminary data.</text>
</comment>
<dbReference type="InterPro" id="IPR054722">
    <property type="entry name" value="PolX-like_BBD"/>
</dbReference>
<dbReference type="Pfam" id="PF07727">
    <property type="entry name" value="RVT_2"/>
    <property type="match status" value="1"/>
</dbReference>
<dbReference type="InterPro" id="IPR013103">
    <property type="entry name" value="RVT_2"/>
</dbReference>
<gene>
    <name evidence="4" type="ORF">Scaly_2630600</name>
</gene>